<dbReference type="PROSITE" id="PS51257">
    <property type="entry name" value="PROKAR_LIPOPROTEIN"/>
    <property type="match status" value="1"/>
</dbReference>
<organism evidence="2 3">
    <name type="scientific">Polycladomyces zharkentensis</name>
    <dbReference type="NCBI Taxonomy" id="2807616"/>
    <lineage>
        <taxon>Bacteria</taxon>
        <taxon>Bacillati</taxon>
        <taxon>Bacillota</taxon>
        <taxon>Bacilli</taxon>
        <taxon>Bacillales</taxon>
        <taxon>Thermoactinomycetaceae</taxon>
        <taxon>Polycladomyces</taxon>
    </lineage>
</organism>
<accession>A0ABS2WFU1</accession>
<keyword evidence="1" id="KW-1133">Transmembrane helix</keyword>
<gene>
    <name evidence="2" type="ORF">JQC72_02195</name>
</gene>
<keyword evidence="3" id="KW-1185">Reference proteome</keyword>
<evidence type="ECO:0000313" key="3">
    <source>
        <dbReference type="Proteomes" id="UP001177120"/>
    </source>
</evidence>
<evidence type="ECO:0000256" key="1">
    <source>
        <dbReference type="SAM" id="Phobius"/>
    </source>
</evidence>
<dbReference type="Proteomes" id="UP001177120">
    <property type="component" value="Unassembled WGS sequence"/>
</dbReference>
<proteinExistence type="predicted"/>
<keyword evidence="1" id="KW-0472">Membrane</keyword>
<sequence>MRKWWMAIWLLLGIACMWKAYDLLMLAIPTGKGSGCIFREWRNDRVKLGEIPSYIAAFFGLGMVLLFQVWVYWRKAVGLSRKMD</sequence>
<reference evidence="2" key="1">
    <citation type="journal article" date="2024" name="Int. J. Syst. Evol. Microbiol.">
        <title>Polycladomyces zharkentensis sp. nov., a novel thermophilic cellulose- and starch-degrading member of the Bacillota from a geothermal aquifer in Kazakhstan.</title>
        <authorList>
            <person name="Mashzhan A."/>
            <person name="Kistaubayeva A."/>
            <person name="Javier-Lopez R."/>
            <person name="Bissenova U."/>
            <person name="Bissenbay A."/>
            <person name="Birkeland N.K."/>
        </authorList>
    </citation>
    <scope>NUCLEOTIDE SEQUENCE</scope>
    <source>
        <strain evidence="2">ZKZ2T</strain>
    </source>
</reference>
<dbReference type="RefSeq" id="WP_205492487.1">
    <property type="nucleotide sequence ID" value="NZ_JAFHAP010000004.1"/>
</dbReference>
<feature type="transmembrane region" description="Helical" evidence="1">
    <location>
        <begin position="51"/>
        <end position="73"/>
    </location>
</feature>
<dbReference type="EMBL" id="JAFHAP010000004">
    <property type="protein sequence ID" value="MBN2908331.1"/>
    <property type="molecule type" value="Genomic_DNA"/>
</dbReference>
<protein>
    <submittedName>
        <fullName evidence="2">Uncharacterized protein</fullName>
    </submittedName>
</protein>
<evidence type="ECO:0000313" key="2">
    <source>
        <dbReference type="EMBL" id="MBN2908331.1"/>
    </source>
</evidence>
<keyword evidence="1" id="KW-0812">Transmembrane</keyword>
<comment type="caution">
    <text evidence="2">The sequence shown here is derived from an EMBL/GenBank/DDBJ whole genome shotgun (WGS) entry which is preliminary data.</text>
</comment>
<name>A0ABS2WFU1_9BACL</name>